<dbReference type="RefSeq" id="WP_033525679.1">
    <property type="nucleotide sequence ID" value="NZ_JAVRFJ010000042.1"/>
</dbReference>
<sequence>MDEIVVDGTGVIGSVRINRPERGNSVTPVVVTELGDAVQRLCDTDGVKAVVLTGTGSVFCAGADVREMFDVYHADGADGLMDYLADVWMPAVQRTVRLIWGAPKPIIAAINGAATAGGLDFGLACDVRVAASTARFAESYVNLGMVPVAGGAYLLPLVAGLPAASALLASGAFVDAGRALDLGIVNEVCEPDQLDACALRWASDMAHGPVETFARVKGIARAASTPAFETALRDSLAANIELIARPEVRERIVAVMERFSLSNARRG</sequence>
<dbReference type="PANTHER" id="PTHR43802">
    <property type="entry name" value="ENOYL-COA HYDRATASE"/>
    <property type="match status" value="1"/>
</dbReference>
<dbReference type="PROSITE" id="PS00166">
    <property type="entry name" value="ENOYL_COA_HYDRATASE"/>
    <property type="match status" value="1"/>
</dbReference>
<dbReference type="SUPFAM" id="SSF52096">
    <property type="entry name" value="ClpP/crotonase"/>
    <property type="match status" value="1"/>
</dbReference>
<dbReference type="InterPro" id="IPR018376">
    <property type="entry name" value="Enoyl-CoA_hyd/isom_CS"/>
</dbReference>
<dbReference type="InterPro" id="IPR001753">
    <property type="entry name" value="Enoyl-CoA_hydra/iso"/>
</dbReference>
<evidence type="ECO:0000313" key="4">
    <source>
        <dbReference type="Proteomes" id="UP001180737"/>
    </source>
</evidence>
<comment type="similarity">
    <text evidence="1 2">Belongs to the enoyl-CoA hydratase/isomerase family.</text>
</comment>
<evidence type="ECO:0000256" key="1">
    <source>
        <dbReference type="ARBA" id="ARBA00005254"/>
    </source>
</evidence>
<dbReference type="CDD" id="cd06558">
    <property type="entry name" value="crotonase-like"/>
    <property type="match status" value="1"/>
</dbReference>
<dbReference type="EMBL" id="JAVRFJ010000042">
    <property type="protein sequence ID" value="MDT0572732.1"/>
    <property type="molecule type" value="Genomic_DNA"/>
</dbReference>
<name>A0ABU2ZBI8_9ACTN</name>
<evidence type="ECO:0000256" key="2">
    <source>
        <dbReference type="RuleBase" id="RU003707"/>
    </source>
</evidence>
<reference evidence="3" key="1">
    <citation type="submission" date="2024-05" db="EMBL/GenBank/DDBJ databases">
        <title>30 novel species of actinomycetes from the DSMZ collection.</title>
        <authorList>
            <person name="Nouioui I."/>
        </authorList>
    </citation>
    <scope>NUCLEOTIDE SEQUENCE</scope>
    <source>
        <strain evidence="3">DSM 3412</strain>
    </source>
</reference>
<protein>
    <submittedName>
        <fullName evidence="3">Enoyl-CoA hydratase/isomerase family protein</fullName>
    </submittedName>
</protein>
<evidence type="ECO:0000313" key="3">
    <source>
        <dbReference type="EMBL" id="MDT0572732.1"/>
    </source>
</evidence>
<organism evidence="3 4">
    <name type="scientific">Streptomyces gottesmaniae</name>
    <dbReference type="NCBI Taxonomy" id="3075518"/>
    <lineage>
        <taxon>Bacteria</taxon>
        <taxon>Bacillati</taxon>
        <taxon>Actinomycetota</taxon>
        <taxon>Actinomycetes</taxon>
        <taxon>Kitasatosporales</taxon>
        <taxon>Streptomycetaceae</taxon>
        <taxon>Streptomyces</taxon>
    </lineage>
</organism>
<comment type="caution">
    <text evidence="3">The sequence shown here is derived from an EMBL/GenBank/DDBJ whole genome shotgun (WGS) entry which is preliminary data.</text>
</comment>
<dbReference type="Pfam" id="PF00378">
    <property type="entry name" value="ECH_1"/>
    <property type="match status" value="1"/>
</dbReference>
<dbReference type="Proteomes" id="UP001180737">
    <property type="component" value="Unassembled WGS sequence"/>
</dbReference>
<keyword evidence="4" id="KW-1185">Reference proteome</keyword>
<accession>A0ABU2ZBI8</accession>
<dbReference type="Gene3D" id="3.90.226.10">
    <property type="entry name" value="2-enoyl-CoA Hydratase, Chain A, domain 1"/>
    <property type="match status" value="1"/>
</dbReference>
<proteinExistence type="inferred from homology"/>
<dbReference type="PANTHER" id="PTHR43802:SF1">
    <property type="entry name" value="IP11341P-RELATED"/>
    <property type="match status" value="1"/>
</dbReference>
<dbReference type="InterPro" id="IPR029045">
    <property type="entry name" value="ClpP/crotonase-like_dom_sf"/>
</dbReference>
<gene>
    <name evidence="3" type="ORF">RM704_35605</name>
</gene>